<organism evidence="1 2">
    <name type="scientific">Ladona fulva</name>
    <name type="common">Scarce chaser dragonfly</name>
    <name type="synonym">Libellula fulva</name>
    <dbReference type="NCBI Taxonomy" id="123851"/>
    <lineage>
        <taxon>Eukaryota</taxon>
        <taxon>Metazoa</taxon>
        <taxon>Ecdysozoa</taxon>
        <taxon>Arthropoda</taxon>
        <taxon>Hexapoda</taxon>
        <taxon>Insecta</taxon>
        <taxon>Pterygota</taxon>
        <taxon>Palaeoptera</taxon>
        <taxon>Odonata</taxon>
        <taxon>Epiprocta</taxon>
        <taxon>Anisoptera</taxon>
        <taxon>Libelluloidea</taxon>
        <taxon>Libellulidae</taxon>
        <taxon>Ladona</taxon>
    </lineage>
</organism>
<dbReference type="AlphaFoldDB" id="A0A8K0KB30"/>
<comment type="caution">
    <text evidence="1">The sequence shown here is derived from an EMBL/GenBank/DDBJ whole genome shotgun (WGS) entry which is preliminary data.</text>
</comment>
<proteinExistence type="predicted"/>
<protein>
    <submittedName>
        <fullName evidence="1">Uncharacterized protein</fullName>
    </submittedName>
</protein>
<keyword evidence="2" id="KW-1185">Reference proteome</keyword>
<reference evidence="1" key="1">
    <citation type="submission" date="2013-04" db="EMBL/GenBank/DDBJ databases">
        <authorList>
            <person name="Qu J."/>
            <person name="Murali S.C."/>
            <person name="Bandaranaike D."/>
            <person name="Bellair M."/>
            <person name="Blankenburg K."/>
            <person name="Chao H."/>
            <person name="Dinh H."/>
            <person name="Doddapaneni H."/>
            <person name="Downs B."/>
            <person name="Dugan-Rocha S."/>
            <person name="Elkadiri S."/>
            <person name="Gnanaolivu R.D."/>
            <person name="Hernandez B."/>
            <person name="Javaid M."/>
            <person name="Jayaseelan J.C."/>
            <person name="Lee S."/>
            <person name="Li M."/>
            <person name="Ming W."/>
            <person name="Munidasa M."/>
            <person name="Muniz J."/>
            <person name="Nguyen L."/>
            <person name="Ongeri F."/>
            <person name="Osuji N."/>
            <person name="Pu L.-L."/>
            <person name="Puazo M."/>
            <person name="Qu C."/>
            <person name="Quiroz J."/>
            <person name="Raj R."/>
            <person name="Weissenberger G."/>
            <person name="Xin Y."/>
            <person name="Zou X."/>
            <person name="Han Y."/>
            <person name="Richards S."/>
            <person name="Worley K."/>
            <person name="Muzny D."/>
            <person name="Gibbs R."/>
        </authorList>
    </citation>
    <scope>NUCLEOTIDE SEQUENCE</scope>
    <source>
        <strain evidence="1">Sampled in the wild</strain>
    </source>
</reference>
<name>A0A8K0KB30_LADFU</name>
<accession>A0A8K0KB30</accession>
<reference evidence="1" key="2">
    <citation type="submission" date="2017-10" db="EMBL/GenBank/DDBJ databases">
        <title>Ladona fulva Genome sequencing and assembly.</title>
        <authorList>
            <person name="Murali S."/>
            <person name="Richards S."/>
            <person name="Bandaranaike D."/>
            <person name="Bellair M."/>
            <person name="Blankenburg K."/>
            <person name="Chao H."/>
            <person name="Dinh H."/>
            <person name="Doddapaneni H."/>
            <person name="Dugan-Rocha S."/>
            <person name="Elkadiri S."/>
            <person name="Gnanaolivu R."/>
            <person name="Hernandez B."/>
            <person name="Skinner E."/>
            <person name="Javaid M."/>
            <person name="Lee S."/>
            <person name="Li M."/>
            <person name="Ming W."/>
            <person name="Munidasa M."/>
            <person name="Muniz J."/>
            <person name="Nguyen L."/>
            <person name="Hughes D."/>
            <person name="Osuji N."/>
            <person name="Pu L.-L."/>
            <person name="Puazo M."/>
            <person name="Qu C."/>
            <person name="Quiroz J."/>
            <person name="Raj R."/>
            <person name="Weissenberger G."/>
            <person name="Xin Y."/>
            <person name="Zou X."/>
            <person name="Han Y."/>
            <person name="Worley K."/>
            <person name="Muzny D."/>
            <person name="Gibbs R."/>
        </authorList>
    </citation>
    <scope>NUCLEOTIDE SEQUENCE</scope>
    <source>
        <strain evidence="1">Sampled in the wild</strain>
    </source>
</reference>
<dbReference type="EMBL" id="KZ308580">
    <property type="protein sequence ID" value="KAG8231879.1"/>
    <property type="molecule type" value="Genomic_DNA"/>
</dbReference>
<sequence>MSGTDRMDEDVNSLRIDVSVNNAWILKRKSSEPKTKLEFRREIAQIYLTRYKTQLKSPVEDSVRRLHRKLALQKREIAHNKRRPCANKEGTSCGRTMCKKCDVGLCQMFFKL</sequence>
<gene>
    <name evidence="1" type="ORF">J437_LFUL011784</name>
</gene>
<dbReference type="OrthoDB" id="6621785at2759"/>
<evidence type="ECO:0000313" key="2">
    <source>
        <dbReference type="Proteomes" id="UP000792457"/>
    </source>
</evidence>
<dbReference type="Proteomes" id="UP000792457">
    <property type="component" value="Unassembled WGS sequence"/>
</dbReference>
<evidence type="ECO:0000313" key="1">
    <source>
        <dbReference type="EMBL" id="KAG8231879.1"/>
    </source>
</evidence>